<proteinExistence type="inferred from homology"/>
<dbReference type="Gene3D" id="1.10.10.10">
    <property type="entry name" value="Winged helix-like DNA-binding domain superfamily/Winged helix DNA-binding domain"/>
    <property type="match status" value="1"/>
</dbReference>
<evidence type="ECO:0000256" key="1">
    <source>
        <dbReference type="ARBA" id="ARBA00009437"/>
    </source>
</evidence>
<reference evidence="6 7" key="1">
    <citation type="submission" date="2024-02" db="EMBL/GenBank/DDBJ databases">
        <title>Genome sequence of Aquincola sp. MAHUQ-54.</title>
        <authorList>
            <person name="Huq M.A."/>
        </authorList>
    </citation>
    <scope>NUCLEOTIDE SEQUENCE [LARGE SCALE GENOMIC DNA]</scope>
    <source>
        <strain evidence="6 7">MAHUQ-54</strain>
    </source>
</reference>
<organism evidence="6 7">
    <name type="scientific">Aquincola agrisoli</name>
    <dbReference type="NCBI Taxonomy" id="3119538"/>
    <lineage>
        <taxon>Bacteria</taxon>
        <taxon>Pseudomonadati</taxon>
        <taxon>Pseudomonadota</taxon>
        <taxon>Betaproteobacteria</taxon>
        <taxon>Burkholderiales</taxon>
        <taxon>Sphaerotilaceae</taxon>
        <taxon>Aquincola</taxon>
    </lineage>
</organism>
<keyword evidence="3" id="KW-0238">DNA-binding</keyword>
<dbReference type="Proteomes" id="UP001336250">
    <property type="component" value="Unassembled WGS sequence"/>
</dbReference>
<dbReference type="PROSITE" id="PS50931">
    <property type="entry name" value="HTH_LYSR"/>
    <property type="match status" value="1"/>
</dbReference>
<evidence type="ECO:0000256" key="3">
    <source>
        <dbReference type="ARBA" id="ARBA00023125"/>
    </source>
</evidence>
<dbReference type="Gene3D" id="3.40.190.10">
    <property type="entry name" value="Periplasmic binding protein-like II"/>
    <property type="match status" value="2"/>
</dbReference>
<evidence type="ECO:0000313" key="6">
    <source>
        <dbReference type="EMBL" id="MEF7615358.1"/>
    </source>
</evidence>
<dbReference type="FunFam" id="1.10.10.10:FF:000001">
    <property type="entry name" value="LysR family transcriptional regulator"/>
    <property type="match status" value="1"/>
</dbReference>
<accession>A0AAW9Q5U4</accession>
<dbReference type="GO" id="GO:0005829">
    <property type="term" value="C:cytosol"/>
    <property type="evidence" value="ECO:0007669"/>
    <property type="project" value="TreeGrafter"/>
</dbReference>
<keyword evidence="4" id="KW-0804">Transcription</keyword>
<sequence length="299" mass="32063">MREAHLRDFIAVIESGSVRAAARKLGLTQAAVSKNVSALERQLGVPLLSRSAHGVEITAHGRVVLRRARAIDAELRHLQDELGAMADRQPHYVSVGLSSTAESLLLPTALLRFQACEPEVVVSITGGRSANNIAALREGRIDFAVGPATQEPTPTDLHVERLLSTDLAVVAREGHPLAGAASIAELGGCSWAFAVRAPDGLPPITGIFERLGMVAPKLSAHCDSFSALVALLMQSDVVTLTTLGSVQPYLRPGVLCRVPVAERFPPVVQQLITLCARPMTPWAQALAAEFRRASRRHRR</sequence>
<dbReference type="InterPro" id="IPR000847">
    <property type="entry name" value="LysR_HTH_N"/>
</dbReference>
<dbReference type="SUPFAM" id="SSF46785">
    <property type="entry name" value="Winged helix' DNA-binding domain"/>
    <property type="match status" value="1"/>
</dbReference>
<dbReference type="GO" id="GO:0003700">
    <property type="term" value="F:DNA-binding transcription factor activity"/>
    <property type="evidence" value="ECO:0007669"/>
    <property type="project" value="InterPro"/>
</dbReference>
<dbReference type="GO" id="GO:0003677">
    <property type="term" value="F:DNA binding"/>
    <property type="evidence" value="ECO:0007669"/>
    <property type="project" value="UniProtKB-KW"/>
</dbReference>
<keyword evidence="2" id="KW-0805">Transcription regulation</keyword>
<dbReference type="Pfam" id="PF03466">
    <property type="entry name" value="LysR_substrate"/>
    <property type="match status" value="1"/>
</dbReference>
<comment type="caution">
    <text evidence="6">The sequence shown here is derived from an EMBL/GenBank/DDBJ whole genome shotgun (WGS) entry which is preliminary data.</text>
</comment>
<dbReference type="InterPro" id="IPR050950">
    <property type="entry name" value="HTH-type_LysR_regulators"/>
</dbReference>
<name>A0AAW9Q5U4_9BURK</name>
<dbReference type="InterPro" id="IPR005119">
    <property type="entry name" value="LysR_subst-bd"/>
</dbReference>
<comment type="similarity">
    <text evidence="1">Belongs to the LysR transcriptional regulatory family.</text>
</comment>
<dbReference type="SUPFAM" id="SSF53850">
    <property type="entry name" value="Periplasmic binding protein-like II"/>
    <property type="match status" value="1"/>
</dbReference>
<dbReference type="Pfam" id="PF00126">
    <property type="entry name" value="HTH_1"/>
    <property type="match status" value="1"/>
</dbReference>
<dbReference type="AlphaFoldDB" id="A0AAW9Q5U4"/>
<evidence type="ECO:0000313" key="7">
    <source>
        <dbReference type="Proteomes" id="UP001336250"/>
    </source>
</evidence>
<protein>
    <submittedName>
        <fullName evidence="6">LysR substrate-binding domain-containing protein</fullName>
    </submittedName>
</protein>
<dbReference type="PRINTS" id="PR00039">
    <property type="entry name" value="HTHLYSR"/>
</dbReference>
<dbReference type="InterPro" id="IPR036390">
    <property type="entry name" value="WH_DNA-bd_sf"/>
</dbReference>
<dbReference type="EMBL" id="JAZIBG010000031">
    <property type="protein sequence ID" value="MEF7615358.1"/>
    <property type="molecule type" value="Genomic_DNA"/>
</dbReference>
<dbReference type="InterPro" id="IPR036388">
    <property type="entry name" value="WH-like_DNA-bd_sf"/>
</dbReference>
<dbReference type="RefSeq" id="WP_332290607.1">
    <property type="nucleotide sequence ID" value="NZ_JAZIBG010000031.1"/>
</dbReference>
<dbReference type="PANTHER" id="PTHR30419:SF30">
    <property type="entry name" value="LYSR FAMILY TRANSCRIPTIONAL REGULATOR"/>
    <property type="match status" value="1"/>
</dbReference>
<evidence type="ECO:0000259" key="5">
    <source>
        <dbReference type="PROSITE" id="PS50931"/>
    </source>
</evidence>
<feature type="domain" description="HTH lysR-type" evidence="5">
    <location>
        <begin position="1"/>
        <end position="58"/>
    </location>
</feature>
<gene>
    <name evidence="6" type="ORF">V4F39_15675</name>
</gene>
<evidence type="ECO:0000256" key="2">
    <source>
        <dbReference type="ARBA" id="ARBA00023015"/>
    </source>
</evidence>
<dbReference type="PANTHER" id="PTHR30419">
    <property type="entry name" value="HTH-TYPE TRANSCRIPTIONAL REGULATOR YBHD"/>
    <property type="match status" value="1"/>
</dbReference>
<keyword evidence="7" id="KW-1185">Reference proteome</keyword>
<evidence type="ECO:0000256" key="4">
    <source>
        <dbReference type="ARBA" id="ARBA00023163"/>
    </source>
</evidence>